<evidence type="ECO:0000313" key="1">
    <source>
        <dbReference type="EMBL" id="SNZ20636.1"/>
    </source>
</evidence>
<name>A0A285PKL6_9HYPH</name>
<dbReference type="EMBL" id="OBEL01000005">
    <property type="protein sequence ID" value="SNZ20636.1"/>
    <property type="molecule type" value="Genomic_DNA"/>
</dbReference>
<proteinExistence type="predicted"/>
<dbReference type="AlphaFoldDB" id="A0A285PKL6"/>
<evidence type="ECO:0000313" key="2">
    <source>
        <dbReference type="Proteomes" id="UP000219439"/>
    </source>
</evidence>
<accession>A0A285PKL6</accession>
<organism evidence="1 2">
    <name type="scientific">Cohaesibacter gelatinilyticus</name>
    <dbReference type="NCBI Taxonomy" id="372072"/>
    <lineage>
        <taxon>Bacteria</taxon>
        <taxon>Pseudomonadati</taxon>
        <taxon>Pseudomonadota</taxon>
        <taxon>Alphaproteobacteria</taxon>
        <taxon>Hyphomicrobiales</taxon>
        <taxon>Cohaesibacteraceae</taxon>
    </lineage>
</organism>
<keyword evidence="2" id="KW-1185">Reference proteome</keyword>
<protein>
    <submittedName>
        <fullName evidence="1">Uncharacterized protein</fullName>
    </submittedName>
</protein>
<dbReference type="Proteomes" id="UP000219439">
    <property type="component" value="Unassembled WGS sequence"/>
</dbReference>
<sequence length="37" mass="4092">MLPSLIDCLDRQADATDSKQTGYSSAKLTYSGWIHAF</sequence>
<reference evidence="1 2" key="1">
    <citation type="submission" date="2017-09" db="EMBL/GenBank/DDBJ databases">
        <authorList>
            <person name="Ehlers B."/>
            <person name="Leendertz F.H."/>
        </authorList>
    </citation>
    <scope>NUCLEOTIDE SEQUENCE [LARGE SCALE GENOMIC DNA]</scope>
    <source>
        <strain evidence="1 2">DSM 18289</strain>
    </source>
</reference>
<gene>
    <name evidence="1" type="ORF">SAMN06265368_3745</name>
</gene>